<feature type="compositionally biased region" description="Basic and acidic residues" evidence="4">
    <location>
        <begin position="40"/>
        <end position="50"/>
    </location>
</feature>
<evidence type="ECO:0000256" key="4">
    <source>
        <dbReference type="SAM" id="MobiDB-lite"/>
    </source>
</evidence>
<reference evidence="5" key="1">
    <citation type="submission" date="2021-12" db="EMBL/GenBank/DDBJ databases">
        <authorList>
            <person name="King R."/>
        </authorList>
    </citation>
    <scope>NUCLEOTIDE SEQUENCE</scope>
</reference>
<evidence type="ECO:0000256" key="3">
    <source>
        <dbReference type="ARBA" id="ARBA00023242"/>
    </source>
</evidence>
<proteinExistence type="predicted"/>
<feature type="region of interest" description="Disordered" evidence="4">
    <location>
        <begin position="440"/>
        <end position="483"/>
    </location>
</feature>
<feature type="region of interest" description="Disordered" evidence="4">
    <location>
        <begin position="185"/>
        <end position="239"/>
    </location>
</feature>
<evidence type="ECO:0008006" key="7">
    <source>
        <dbReference type="Google" id="ProtNLM"/>
    </source>
</evidence>
<feature type="compositionally biased region" description="Basic and acidic residues" evidence="4">
    <location>
        <begin position="14"/>
        <end position="33"/>
    </location>
</feature>
<feature type="compositionally biased region" description="Polar residues" evidence="4">
    <location>
        <begin position="220"/>
        <end position="239"/>
    </location>
</feature>
<dbReference type="PANTHER" id="PTHR16088">
    <property type="entry name" value="YY1 ASSOCIATED PROTEIN-RELATED"/>
    <property type="match status" value="1"/>
</dbReference>
<protein>
    <recommendedName>
        <fullName evidence="7">GON-4-like protein</fullName>
    </recommendedName>
</protein>
<dbReference type="EMBL" id="OU963867">
    <property type="protein sequence ID" value="CAH0391471.1"/>
    <property type="molecule type" value="Genomic_DNA"/>
</dbReference>
<dbReference type="GO" id="GO:0003712">
    <property type="term" value="F:transcription coregulator activity"/>
    <property type="evidence" value="ECO:0007669"/>
    <property type="project" value="TreeGrafter"/>
</dbReference>
<gene>
    <name evidence="5" type="ORF">BEMITA_LOCUS10082</name>
</gene>
<dbReference type="GO" id="GO:0006355">
    <property type="term" value="P:regulation of DNA-templated transcription"/>
    <property type="evidence" value="ECO:0007669"/>
    <property type="project" value="TreeGrafter"/>
</dbReference>
<keyword evidence="6" id="KW-1185">Reference proteome</keyword>
<organism evidence="5 6">
    <name type="scientific">Bemisia tabaci</name>
    <name type="common">Sweetpotato whitefly</name>
    <name type="synonym">Aleurodes tabaci</name>
    <dbReference type="NCBI Taxonomy" id="7038"/>
    <lineage>
        <taxon>Eukaryota</taxon>
        <taxon>Metazoa</taxon>
        <taxon>Ecdysozoa</taxon>
        <taxon>Arthropoda</taxon>
        <taxon>Hexapoda</taxon>
        <taxon>Insecta</taxon>
        <taxon>Pterygota</taxon>
        <taxon>Neoptera</taxon>
        <taxon>Paraneoptera</taxon>
        <taxon>Hemiptera</taxon>
        <taxon>Sternorrhyncha</taxon>
        <taxon>Aleyrodoidea</taxon>
        <taxon>Aleyrodidae</taxon>
        <taxon>Aleyrodinae</taxon>
        <taxon>Bemisia</taxon>
    </lineage>
</organism>
<keyword evidence="1" id="KW-0805">Transcription regulation</keyword>
<accession>A0A9P0AIJ5</accession>
<dbReference type="Proteomes" id="UP001152759">
    <property type="component" value="Chromosome 6"/>
</dbReference>
<keyword evidence="3" id="KW-0539">Nucleus</keyword>
<dbReference type="InterPro" id="IPR052435">
    <property type="entry name" value="YY1-Transcr_Regul"/>
</dbReference>
<evidence type="ECO:0000256" key="1">
    <source>
        <dbReference type="ARBA" id="ARBA00023015"/>
    </source>
</evidence>
<evidence type="ECO:0000313" key="5">
    <source>
        <dbReference type="EMBL" id="CAH0391471.1"/>
    </source>
</evidence>
<evidence type="ECO:0000256" key="2">
    <source>
        <dbReference type="ARBA" id="ARBA00023163"/>
    </source>
</evidence>
<feature type="region of interest" description="Disordered" evidence="4">
    <location>
        <begin position="366"/>
        <end position="415"/>
    </location>
</feature>
<name>A0A9P0AIJ5_BEMTA</name>
<sequence length="809" mass="91804">MEENKNPSKSVWKFHSEDQRKRSHSSTDQKLSFRLELCSDDEKPEEKSAEVEDVSSSESSSTPKKKKTQEVDKELMPQVLNEMEEEIERQLDSKAEKTNLTVTNVKNILKSVITNEDVMAMVRQSLHNEQEGLDVKCIYEPKLTRAKAKELLKLQPLPVNLWPITSVAQSPSKSECHVLIQQELPEDSSDEEYNPNEDDQSDDDDEKNASSVASDVDSSPATPVSSCASTSMDDSPTVWTQDGMFKIPLENIGQRTRSKLCLSDTPLEAIEQAFIPPDITTDMYDWACDNEDWKDFLQEFAKPLDSEPAIVDDPEEDPEYNVLADEEEEVVDKEELRMDRAVKVSRKELNELMAELFDFTENVMHHASDDEDSKSDRPEAGKKAVSTESSGDSVQVNSTGADQQPTFYNQSSHPTYPVPTIVPNSVCSLPPNVQFPSTAQQLSHCNQKENWSSGPTQGTTSSNRVPCTPNSKTAARNAFSPLDLNEPYNASGMFQSSGFRTPVKDPGPEIEEAVQSFEGAEQSRRSAAPVEVKVVAVEQLLLLQQQMRQHVQLTTQHFLQCYQHPELSKYADQCRNILLNLENQAKEKGHDDAVFKASNLKSAIQVVKAWESLFAVPEVATSIKGFMEKMYHKHASNKKLRHDQAPEDLLFPPPFLELVAASRAFPYPRLLPPVPFFKRGSRPVRKKFYDSEVRLIIYGLDTYTEVVRNTESKFSVKEREWDVCPLIIENLVPSADFTSIKNLIMKKRYNRINNPIKEYYDHKKLPHIVHYVIPIKEGITLLEQPLNLLPNLWKNFVRLKRRKASQESP</sequence>
<feature type="compositionally biased region" description="Low complexity" evidence="4">
    <location>
        <begin position="209"/>
        <end position="219"/>
    </location>
</feature>
<feature type="compositionally biased region" description="Basic and acidic residues" evidence="4">
    <location>
        <begin position="366"/>
        <end position="382"/>
    </location>
</feature>
<dbReference type="AlphaFoldDB" id="A0A9P0AIJ5"/>
<dbReference type="PANTHER" id="PTHR16088:SF3">
    <property type="entry name" value="GON-4-LIKE PROTEIN"/>
    <property type="match status" value="1"/>
</dbReference>
<feature type="compositionally biased region" description="Acidic residues" evidence="4">
    <location>
        <begin position="185"/>
        <end position="206"/>
    </location>
</feature>
<feature type="region of interest" description="Disordered" evidence="4">
    <location>
        <begin position="1"/>
        <end position="72"/>
    </location>
</feature>
<evidence type="ECO:0000313" key="6">
    <source>
        <dbReference type="Proteomes" id="UP001152759"/>
    </source>
</evidence>
<feature type="compositionally biased region" description="Polar residues" evidence="4">
    <location>
        <begin position="386"/>
        <end position="414"/>
    </location>
</feature>
<dbReference type="GO" id="GO:0005634">
    <property type="term" value="C:nucleus"/>
    <property type="evidence" value="ECO:0007669"/>
    <property type="project" value="TreeGrafter"/>
</dbReference>
<keyword evidence="2" id="KW-0804">Transcription</keyword>
<feature type="compositionally biased region" description="Polar residues" evidence="4">
    <location>
        <begin position="440"/>
        <end position="474"/>
    </location>
</feature>